<sequence>MILSYKGAFKTLLATAFLACAIGQSASAAEVNGIKFDETVKVAGKDLKLNGAGMRTKFILKVYAAGLYLTEKKTNTADILKTEGPRRVAITFARDVSTDSFGESFMTGINKNTNEAERARLATQFAKIGEVFGMLDGMKKGDVMNIDWIPGSGTLLTMNGKKVGDVPSEIAAYNAMLRIWLGENPADASLKRAMLNAPNT</sequence>
<dbReference type="PANTHER" id="PTHR47698">
    <property type="entry name" value="FATTY-ACID-BINDING PROTEIN 3, CHLOROPLASTIC"/>
    <property type="match status" value="1"/>
</dbReference>
<gene>
    <name evidence="3" type="ORF">C7C56_001305</name>
</gene>
<dbReference type="InterPro" id="IPR016087">
    <property type="entry name" value="Chalcone_isomerase"/>
</dbReference>
<dbReference type="Gene3D" id="3.50.70.10">
    <property type="match status" value="1"/>
</dbReference>
<dbReference type="OrthoDB" id="9795336at2"/>
<dbReference type="PANTHER" id="PTHR47698:SF2">
    <property type="entry name" value="FATTY-ACID-BINDING PROTEIN 3, CHLOROPLASTIC"/>
    <property type="match status" value="1"/>
</dbReference>
<feature type="domain" description="Chalcone isomerase" evidence="2">
    <location>
        <begin position="28"/>
        <end position="195"/>
    </location>
</feature>
<keyword evidence="3" id="KW-0449">Lipoprotein</keyword>
<name>A0A2U2I766_9BURK</name>
<accession>A0A2U2I766</accession>
<keyword evidence="4" id="KW-1185">Reference proteome</keyword>
<dbReference type="SUPFAM" id="SSF54626">
    <property type="entry name" value="Chalcone isomerase"/>
    <property type="match status" value="1"/>
</dbReference>
<feature type="signal peptide" evidence="1">
    <location>
        <begin position="1"/>
        <end position="28"/>
    </location>
</feature>
<comment type="caution">
    <text evidence="3">The sequence shown here is derived from an EMBL/GenBank/DDBJ whole genome shotgun (WGS) entry which is preliminary data.</text>
</comment>
<dbReference type="InterPro" id="IPR036298">
    <property type="entry name" value="Chalcone_isomerase_sf"/>
</dbReference>
<protein>
    <submittedName>
        <fullName evidence="3">Lipoprotein transmembrane</fullName>
    </submittedName>
</protein>
<organism evidence="3 4">
    <name type="scientific">Massilia glaciei</name>
    <dbReference type="NCBI Taxonomy" id="1524097"/>
    <lineage>
        <taxon>Bacteria</taxon>
        <taxon>Pseudomonadati</taxon>
        <taxon>Pseudomonadota</taxon>
        <taxon>Betaproteobacteria</taxon>
        <taxon>Burkholderiales</taxon>
        <taxon>Oxalobacteraceae</taxon>
        <taxon>Telluria group</taxon>
        <taxon>Massilia</taxon>
    </lineage>
</organism>
<keyword evidence="1" id="KW-0732">Signal</keyword>
<evidence type="ECO:0000256" key="1">
    <source>
        <dbReference type="SAM" id="SignalP"/>
    </source>
</evidence>
<evidence type="ECO:0000313" key="4">
    <source>
        <dbReference type="Proteomes" id="UP000241421"/>
    </source>
</evidence>
<dbReference type="AlphaFoldDB" id="A0A2U2I766"/>
<evidence type="ECO:0000313" key="3">
    <source>
        <dbReference type="EMBL" id="PWF55582.1"/>
    </source>
</evidence>
<dbReference type="EMBL" id="PXWF02000019">
    <property type="protein sequence ID" value="PWF55582.1"/>
    <property type="molecule type" value="Genomic_DNA"/>
</dbReference>
<dbReference type="RefSeq" id="WP_106755694.1">
    <property type="nucleotide sequence ID" value="NZ_PXWF02000019.1"/>
</dbReference>
<reference evidence="3 4" key="1">
    <citation type="submission" date="2018-04" db="EMBL/GenBank/DDBJ databases">
        <title>Massilia violaceinigra sp. nov., a novel purple-pigmented bacterium isolated from Tianshan glacier, Xinjiang, China.</title>
        <authorList>
            <person name="Wang H."/>
        </authorList>
    </citation>
    <scope>NUCLEOTIDE SEQUENCE [LARGE SCALE GENOMIC DNA]</scope>
    <source>
        <strain evidence="3 4">B448-2</strain>
    </source>
</reference>
<keyword evidence="3" id="KW-0472">Membrane</keyword>
<dbReference type="Pfam" id="PF16036">
    <property type="entry name" value="Chalcone_3"/>
    <property type="match status" value="1"/>
</dbReference>
<dbReference type="GO" id="GO:0016872">
    <property type="term" value="F:intramolecular lyase activity"/>
    <property type="evidence" value="ECO:0007669"/>
    <property type="project" value="InterPro"/>
</dbReference>
<feature type="chain" id="PRO_5015644852" evidence="1">
    <location>
        <begin position="29"/>
        <end position="200"/>
    </location>
</feature>
<keyword evidence="3" id="KW-0812">Transmembrane</keyword>
<evidence type="ECO:0000259" key="2">
    <source>
        <dbReference type="Pfam" id="PF16036"/>
    </source>
</evidence>
<dbReference type="Proteomes" id="UP000241421">
    <property type="component" value="Unassembled WGS sequence"/>
</dbReference>
<proteinExistence type="predicted"/>
<dbReference type="InterPro" id="IPR016088">
    <property type="entry name" value="Chalcone_isomerase_3-sand"/>
</dbReference>